<dbReference type="OrthoDB" id="420380at2759"/>
<reference evidence="8 9" key="1">
    <citation type="journal article" date="2015" name="Plant Cell">
        <title>Oil accumulation by the oleaginous diatom Fistulifera solaris as revealed by the genome and transcriptome.</title>
        <authorList>
            <person name="Tanaka T."/>
            <person name="Maeda Y."/>
            <person name="Veluchamy A."/>
            <person name="Tanaka M."/>
            <person name="Abida H."/>
            <person name="Marechal E."/>
            <person name="Bowler C."/>
            <person name="Muto M."/>
            <person name="Sunaga Y."/>
            <person name="Tanaka M."/>
            <person name="Yoshino T."/>
            <person name="Taniguchi T."/>
            <person name="Fukuda Y."/>
            <person name="Nemoto M."/>
            <person name="Matsumoto M."/>
            <person name="Wong P.S."/>
            <person name="Aburatani S."/>
            <person name="Fujibuchi W."/>
        </authorList>
    </citation>
    <scope>NUCLEOTIDE SEQUENCE [LARGE SCALE GENOMIC DNA]</scope>
    <source>
        <strain evidence="8 9">JPCC DA0580</strain>
    </source>
</reference>
<dbReference type="Gene3D" id="2.60.120.620">
    <property type="entry name" value="q2cbj1_9rhob like domain"/>
    <property type="match status" value="1"/>
</dbReference>
<keyword evidence="4" id="KW-0560">Oxidoreductase</keyword>
<dbReference type="GO" id="GO:0005506">
    <property type="term" value="F:iron ion binding"/>
    <property type="evidence" value="ECO:0007669"/>
    <property type="project" value="InterPro"/>
</dbReference>
<protein>
    <recommendedName>
        <fullName evidence="7">Fe2OG dioxygenase domain-containing protein</fullName>
    </recommendedName>
</protein>
<keyword evidence="2" id="KW-0479">Metal-binding</keyword>
<evidence type="ECO:0000256" key="6">
    <source>
        <dbReference type="SAM" id="SignalP"/>
    </source>
</evidence>
<dbReference type="GO" id="GO:0005783">
    <property type="term" value="C:endoplasmic reticulum"/>
    <property type="evidence" value="ECO:0007669"/>
    <property type="project" value="TreeGrafter"/>
</dbReference>
<evidence type="ECO:0000256" key="2">
    <source>
        <dbReference type="ARBA" id="ARBA00022723"/>
    </source>
</evidence>
<dbReference type="InterPro" id="IPR045054">
    <property type="entry name" value="P4HA-like"/>
</dbReference>
<evidence type="ECO:0000313" key="8">
    <source>
        <dbReference type="EMBL" id="GAX14687.1"/>
    </source>
</evidence>
<organism evidence="8 9">
    <name type="scientific">Fistulifera solaris</name>
    <name type="common">Oleaginous diatom</name>
    <dbReference type="NCBI Taxonomy" id="1519565"/>
    <lineage>
        <taxon>Eukaryota</taxon>
        <taxon>Sar</taxon>
        <taxon>Stramenopiles</taxon>
        <taxon>Ochrophyta</taxon>
        <taxon>Bacillariophyta</taxon>
        <taxon>Bacillariophyceae</taxon>
        <taxon>Bacillariophycidae</taxon>
        <taxon>Naviculales</taxon>
        <taxon>Naviculaceae</taxon>
        <taxon>Fistulifera</taxon>
    </lineage>
</organism>
<proteinExistence type="predicted"/>
<dbReference type="Proteomes" id="UP000198406">
    <property type="component" value="Unassembled WGS sequence"/>
</dbReference>
<dbReference type="InterPro" id="IPR005123">
    <property type="entry name" value="Oxoglu/Fe-dep_dioxygenase_dom"/>
</dbReference>
<evidence type="ECO:0000259" key="7">
    <source>
        <dbReference type="PROSITE" id="PS51471"/>
    </source>
</evidence>
<dbReference type="PROSITE" id="PS51471">
    <property type="entry name" value="FE2OG_OXY"/>
    <property type="match status" value="1"/>
</dbReference>
<dbReference type="EMBL" id="BDSP01000082">
    <property type="protein sequence ID" value="GAX14687.1"/>
    <property type="molecule type" value="Genomic_DNA"/>
</dbReference>
<dbReference type="PANTHER" id="PTHR10869">
    <property type="entry name" value="PROLYL 4-HYDROXYLASE ALPHA SUBUNIT"/>
    <property type="match status" value="1"/>
</dbReference>
<dbReference type="GO" id="GO:0004656">
    <property type="term" value="F:procollagen-proline 4-dioxygenase activity"/>
    <property type="evidence" value="ECO:0007669"/>
    <property type="project" value="TreeGrafter"/>
</dbReference>
<evidence type="ECO:0000313" key="9">
    <source>
        <dbReference type="Proteomes" id="UP000198406"/>
    </source>
</evidence>
<dbReference type="InParanoid" id="A0A1Z5JKZ2"/>
<comment type="caution">
    <text evidence="8">The sequence shown here is derived from an EMBL/GenBank/DDBJ whole genome shotgun (WGS) entry which is preliminary data.</text>
</comment>
<dbReference type="InterPro" id="IPR006620">
    <property type="entry name" value="Pro_4_hyd_alph"/>
</dbReference>
<dbReference type="AlphaFoldDB" id="A0A1Z5JKZ2"/>
<keyword evidence="5" id="KW-0408">Iron</keyword>
<keyword evidence="6" id="KW-0732">Signal</keyword>
<evidence type="ECO:0000256" key="1">
    <source>
        <dbReference type="ARBA" id="ARBA00001961"/>
    </source>
</evidence>
<sequence length="363" mass="40431">MTMMILTNNKCLLLLLAFVSEIADGFLCRDPKPTSALHAKGRQGGGGFGMPKKAPKIEDDYAIFPSLDPNILSTLIPSDRTTFSSEIYQRLDQIYGFPDFNYDTPASSTTSLLQNLLTLSESPTLDSSSTMFDSLPPFSNLQVLHVDPLVISVPNFFTADECQRYLALSTHTNSLESRSPTVGKDAAAKAQRTSTTWYHPFASVPELMVKASRLLGLDSIDCWEEPQTVRYRRKEKFTWHLDALGPTEKQDSQRIATLLVYLTDMSVEDGGATLFRDLQDEHGQRLAVRPTQGTALLFFPAAGGLPETPYDIRTLHCGQQVVSGDKWIAQLWLRERPYVPTAPPGNRHVQAMTAMAEYCRLFS</sequence>
<name>A0A1Z5JKZ2_FISSO</name>
<dbReference type="PANTHER" id="PTHR10869:SF229">
    <property type="entry name" value="PROLYL 4-HYDROXYLASE ALPHA SUBUNIT DOMAIN-CONTAINING PROTEIN"/>
    <property type="match status" value="1"/>
</dbReference>
<keyword evidence="3" id="KW-0223">Dioxygenase</keyword>
<feature type="signal peptide" evidence="6">
    <location>
        <begin position="1"/>
        <end position="25"/>
    </location>
</feature>
<comment type="cofactor">
    <cofactor evidence="1">
        <name>L-ascorbate</name>
        <dbReference type="ChEBI" id="CHEBI:38290"/>
    </cofactor>
</comment>
<dbReference type="SMART" id="SM00702">
    <property type="entry name" value="P4Hc"/>
    <property type="match status" value="1"/>
</dbReference>
<dbReference type="InterPro" id="IPR044862">
    <property type="entry name" value="Pro_4_hyd_alph_FE2OG_OXY"/>
</dbReference>
<evidence type="ECO:0000256" key="3">
    <source>
        <dbReference type="ARBA" id="ARBA00022964"/>
    </source>
</evidence>
<evidence type="ECO:0000256" key="5">
    <source>
        <dbReference type="ARBA" id="ARBA00023004"/>
    </source>
</evidence>
<evidence type="ECO:0000256" key="4">
    <source>
        <dbReference type="ARBA" id="ARBA00023002"/>
    </source>
</evidence>
<accession>A0A1Z5JKZ2</accession>
<gene>
    <name evidence="8" type="ORF">FisN_11Hh228</name>
</gene>
<keyword evidence="9" id="KW-1185">Reference proteome</keyword>
<dbReference type="Pfam" id="PF13640">
    <property type="entry name" value="2OG-FeII_Oxy_3"/>
    <property type="match status" value="1"/>
</dbReference>
<dbReference type="GO" id="GO:0031418">
    <property type="term" value="F:L-ascorbic acid binding"/>
    <property type="evidence" value="ECO:0007669"/>
    <property type="project" value="InterPro"/>
</dbReference>
<feature type="chain" id="PRO_5012306381" description="Fe2OG dioxygenase domain-containing protein" evidence="6">
    <location>
        <begin position="26"/>
        <end position="363"/>
    </location>
</feature>
<feature type="domain" description="Fe2OG dioxygenase" evidence="7">
    <location>
        <begin position="222"/>
        <end position="335"/>
    </location>
</feature>